<dbReference type="Pfam" id="PF25210">
    <property type="entry name" value="Kelch_FKB95"/>
    <property type="match status" value="1"/>
</dbReference>
<evidence type="ECO:0000259" key="1">
    <source>
        <dbReference type="Pfam" id="PF25210"/>
    </source>
</evidence>
<feature type="domain" description="FKB95-like N-terminal Kelch" evidence="1">
    <location>
        <begin position="13"/>
        <end position="261"/>
    </location>
</feature>
<dbReference type="PANTHER" id="PTHR24414:SF196">
    <property type="entry name" value="BNACNNG12250D PROTEIN"/>
    <property type="match status" value="1"/>
</dbReference>
<proteinExistence type="predicted"/>
<dbReference type="GeneID" id="104704333"/>
<dbReference type="InterPro" id="IPR015915">
    <property type="entry name" value="Kelch-typ_b-propeller"/>
</dbReference>
<dbReference type="Proteomes" id="UP000694864">
    <property type="component" value="Chromosome 7"/>
</dbReference>
<gene>
    <name evidence="3" type="primary">LOC104704333</name>
</gene>
<dbReference type="InterPro" id="IPR006652">
    <property type="entry name" value="Kelch_1"/>
</dbReference>
<evidence type="ECO:0000313" key="2">
    <source>
        <dbReference type="Proteomes" id="UP000694864"/>
    </source>
</evidence>
<protein>
    <submittedName>
        <fullName evidence="3">F-box/kelch-repeat protein At2g44030</fullName>
    </submittedName>
</protein>
<dbReference type="Gene3D" id="2.120.10.80">
    <property type="entry name" value="Kelch-type beta propeller"/>
    <property type="match status" value="1"/>
</dbReference>
<reference evidence="2" key="1">
    <citation type="journal article" date="2014" name="Nat. Commun.">
        <title>The emerging biofuel crop Camelina sativa retains a highly undifferentiated hexaploid genome structure.</title>
        <authorList>
            <person name="Kagale S."/>
            <person name="Koh C."/>
            <person name="Nixon J."/>
            <person name="Bollina V."/>
            <person name="Clarke W.E."/>
            <person name="Tuteja R."/>
            <person name="Spillane C."/>
            <person name="Robinson S.J."/>
            <person name="Links M.G."/>
            <person name="Clarke C."/>
            <person name="Higgins E.E."/>
            <person name="Huebert T."/>
            <person name="Sharpe A.G."/>
            <person name="Parkin I.A."/>
        </authorList>
    </citation>
    <scope>NUCLEOTIDE SEQUENCE [LARGE SCALE GENOMIC DNA]</scope>
    <source>
        <strain evidence="2">cv. DH55</strain>
    </source>
</reference>
<name>A0ABM0T078_CAMSA</name>
<reference evidence="3" key="2">
    <citation type="submission" date="2025-08" db="UniProtKB">
        <authorList>
            <consortium name="RefSeq"/>
        </authorList>
    </citation>
    <scope>IDENTIFICATION</scope>
    <source>
        <tissue evidence="3">Leaf</tissue>
    </source>
</reference>
<dbReference type="SUPFAM" id="SSF117281">
    <property type="entry name" value="Kelch motif"/>
    <property type="match status" value="1"/>
</dbReference>
<accession>A0ABM0T078</accession>
<dbReference type="InterPro" id="IPR057499">
    <property type="entry name" value="Kelch_FKB95"/>
</dbReference>
<evidence type="ECO:0000313" key="3">
    <source>
        <dbReference type="RefSeq" id="XP_010418743.1"/>
    </source>
</evidence>
<dbReference type="InterPro" id="IPR050354">
    <property type="entry name" value="F-box/kelch-repeat_ARATH"/>
</dbReference>
<keyword evidence="2" id="KW-1185">Reference proteome</keyword>
<dbReference type="PANTHER" id="PTHR24414">
    <property type="entry name" value="F-BOX/KELCH-REPEAT PROTEIN SKIP4"/>
    <property type="match status" value="1"/>
</dbReference>
<organism evidence="2 3">
    <name type="scientific">Camelina sativa</name>
    <name type="common">False flax</name>
    <name type="synonym">Myagrum sativum</name>
    <dbReference type="NCBI Taxonomy" id="90675"/>
    <lineage>
        <taxon>Eukaryota</taxon>
        <taxon>Viridiplantae</taxon>
        <taxon>Streptophyta</taxon>
        <taxon>Embryophyta</taxon>
        <taxon>Tracheophyta</taxon>
        <taxon>Spermatophyta</taxon>
        <taxon>Magnoliopsida</taxon>
        <taxon>eudicotyledons</taxon>
        <taxon>Gunneridae</taxon>
        <taxon>Pentapetalae</taxon>
        <taxon>rosids</taxon>
        <taxon>malvids</taxon>
        <taxon>Brassicales</taxon>
        <taxon>Brassicaceae</taxon>
        <taxon>Camelineae</taxon>
        <taxon>Camelina</taxon>
    </lineage>
</organism>
<sequence length="275" mass="31418">MKDNRSPRWYILSSEHKLIPAPPFPYGQYPSFSAVVSIGCHIYIIGGTVSQGKRSRRVYLLDCNSHQWRRLPKTCVGRKGARADVVDGKIYVRGGCSKKYHFTEVRREIYDPMNQTWELGFRSLKRVGFMSSDLRLVRAKMDCARSLYNRALELGRYSNFCVLAIGKNEWCKTMVDNGYGTLLFSELNSSPWTSVSGLEEMSSHRLISVANSSRGGGRVTVWWKKRVGFCLKTEIWCAESLCERRTDGMVWGVVEWSQSVFTFQGHEPDPLATML</sequence>
<dbReference type="SMART" id="SM00612">
    <property type="entry name" value="Kelch"/>
    <property type="match status" value="1"/>
</dbReference>
<dbReference type="RefSeq" id="XP_010418743.1">
    <property type="nucleotide sequence ID" value="XM_010420441.1"/>
</dbReference>